<evidence type="ECO:0000256" key="8">
    <source>
        <dbReference type="PROSITE-ProRule" id="PRU01211"/>
    </source>
</evidence>
<reference evidence="13 14" key="1">
    <citation type="submission" date="2022-12" db="EMBL/GenBank/DDBJ databases">
        <title>Chromosome-level genome of Tegillarca granosa.</title>
        <authorList>
            <person name="Kim J."/>
        </authorList>
    </citation>
    <scope>NUCLEOTIDE SEQUENCE [LARGE SCALE GENOMIC DNA]</scope>
    <source>
        <strain evidence="13">Teg-2019</strain>
        <tissue evidence="13">Adductor muscle</tissue>
    </source>
</reference>
<evidence type="ECO:0000259" key="12">
    <source>
        <dbReference type="PROSITE" id="PS51864"/>
    </source>
</evidence>
<name>A0ABQ9FWE0_TEGGR</name>
<protein>
    <recommendedName>
        <fullName evidence="9">Metalloendopeptidase</fullName>
        <ecNumber evidence="9">3.4.24.-</ecNumber>
    </recommendedName>
</protein>
<dbReference type="InterPro" id="IPR006026">
    <property type="entry name" value="Peptidase_Metallo"/>
</dbReference>
<dbReference type="PROSITE" id="PS51864">
    <property type="entry name" value="ASTACIN"/>
    <property type="match status" value="1"/>
</dbReference>
<feature type="active site" evidence="8">
    <location>
        <position position="60"/>
    </location>
</feature>
<evidence type="ECO:0000256" key="6">
    <source>
        <dbReference type="ARBA" id="ARBA00023049"/>
    </source>
</evidence>
<evidence type="ECO:0000256" key="10">
    <source>
        <dbReference type="SAM" id="MobiDB-lite"/>
    </source>
</evidence>
<dbReference type="CDD" id="cd04280">
    <property type="entry name" value="ZnMc_astacin_like"/>
    <property type="match status" value="1"/>
</dbReference>
<keyword evidence="4 8" id="KW-0378">Hydrolase</keyword>
<gene>
    <name evidence="13" type="ORF">KUTeg_000875</name>
</gene>
<keyword evidence="2 8" id="KW-0645">Protease</keyword>
<dbReference type="InterPro" id="IPR001506">
    <property type="entry name" value="Peptidase_M12A"/>
</dbReference>
<evidence type="ECO:0000313" key="14">
    <source>
        <dbReference type="Proteomes" id="UP001217089"/>
    </source>
</evidence>
<evidence type="ECO:0000256" key="4">
    <source>
        <dbReference type="ARBA" id="ARBA00022801"/>
    </source>
</evidence>
<dbReference type="SMART" id="SM00235">
    <property type="entry name" value="ZnMc"/>
    <property type="match status" value="1"/>
</dbReference>
<evidence type="ECO:0000313" key="13">
    <source>
        <dbReference type="EMBL" id="KAJ8321573.1"/>
    </source>
</evidence>
<keyword evidence="6 8" id="KW-0482">Metalloprotease</keyword>
<organism evidence="13 14">
    <name type="scientific">Tegillarca granosa</name>
    <name type="common">Malaysian cockle</name>
    <name type="synonym">Anadara granosa</name>
    <dbReference type="NCBI Taxonomy" id="220873"/>
    <lineage>
        <taxon>Eukaryota</taxon>
        <taxon>Metazoa</taxon>
        <taxon>Spiralia</taxon>
        <taxon>Lophotrochozoa</taxon>
        <taxon>Mollusca</taxon>
        <taxon>Bivalvia</taxon>
        <taxon>Autobranchia</taxon>
        <taxon>Pteriomorphia</taxon>
        <taxon>Arcoida</taxon>
        <taxon>Arcoidea</taxon>
        <taxon>Arcidae</taxon>
        <taxon>Tegillarca</taxon>
    </lineage>
</organism>
<feature type="disulfide bond" evidence="7">
    <location>
        <begin position="614"/>
        <end position="632"/>
    </location>
</feature>
<comment type="caution">
    <text evidence="7">Lacks conserved residue(s) required for the propagation of feature annotation.</text>
</comment>
<dbReference type="Pfam" id="PF01549">
    <property type="entry name" value="ShK"/>
    <property type="match status" value="8"/>
</dbReference>
<feature type="domain" description="ShKT" evidence="11">
    <location>
        <begin position="643"/>
        <end position="677"/>
    </location>
</feature>
<dbReference type="Pfam" id="PF01400">
    <property type="entry name" value="Astacin"/>
    <property type="match status" value="1"/>
</dbReference>
<keyword evidence="14" id="KW-1185">Reference proteome</keyword>
<feature type="binding site" evidence="8">
    <location>
        <position position="63"/>
    </location>
    <ligand>
        <name>Zn(2+)</name>
        <dbReference type="ChEBI" id="CHEBI:29105"/>
        <note>catalytic</note>
    </ligand>
</feature>
<proteinExistence type="predicted"/>
<dbReference type="SUPFAM" id="SSF55486">
    <property type="entry name" value="Metalloproteases ('zincins'), catalytic domain"/>
    <property type="match status" value="1"/>
</dbReference>
<dbReference type="InterPro" id="IPR024079">
    <property type="entry name" value="MetalloPept_cat_dom_sf"/>
</dbReference>
<feature type="compositionally biased region" description="Basic and acidic residues" evidence="10">
    <location>
        <begin position="515"/>
        <end position="536"/>
    </location>
</feature>
<feature type="domain" description="ShKT" evidence="11">
    <location>
        <begin position="285"/>
        <end position="321"/>
    </location>
</feature>
<feature type="domain" description="ShKT" evidence="11">
    <location>
        <begin position="552"/>
        <end position="590"/>
    </location>
</feature>
<evidence type="ECO:0000256" key="2">
    <source>
        <dbReference type="ARBA" id="ARBA00022670"/>
    </source>
</evidence>
<dbReference type="PANTHER" id="PTHR10127">
    <property type="entry name" value="DISCOIDIN, CUB, EGF, LAMININ , AND ZINC METALLOPROTEASE DOMAIN CONTAINING"/>
    <property type="match status" value="1"/>
</dbReference>
<evidence type="ECO:0000256" key="7">
    <source>
        <dbReference type="PROSITE-ProRule" id="PRU01005"/>
    </source>
</evidence>
<dbReference type="Gene3D" id="3.40.390.10">
    <property type="entry name" value="Collagenase (Catalytic Domain)"/>
    <property type="match status" value="1"/>
</dbReference>
<evidence type="ECO:0000256" key="1">
    <source>
        <dbReference type="ARBA" id="ARBA00002657"/>
    </source>
</evidence>
<feature type="domain" description="ShKT" evidence="11">
    <location>
        <begin position="406"/>
        <end position="443"/>
    </location>
</feature>
<comment type="caution">
    <text evidence="13">The sequence shown here is derived from an EMBL/GenBank/DDBJ whole genome shotgun (WGS) entry which is preliminary data.</text>
</comment>
<dbReference type="SMART" id="SM00254">
    <property type="entry name" value="ShKT"/>
    <property type="match status" value="8"/>
</dbReference>
<feature type="domain" description="ShKT" evidence="11">
    <location>
        <begin position="448"/>
        <end position="484"/>
    </location>
</feature>
<comment type="function">
    <text evidence="1">Metalloprotease.</text>
</comment>
<feature type="compositionally biased region" description="Acidic residues" evidence="10">
    <location>
        <begin position="487"/>
        <end position="497"/>
    </location>
</feature>
<dbReference type="EMBL" id="JARBDR010000023">
    <property type="protein sequence ID" value="KAJ8321573.1"/>
    <property type="molecule type" value="Genomic_DNA"/>
</dbReference>
<dbReference type="InterPro" id="IPR003582">
    <property type="entry name" value="ShKT_dom"/>
</dbReference>
<feature type="domain" description="ShKT" evidence="11">
    <location>
        <begin position="212"/>
        <end position="248"/>
    </location>
</feature>
<feature type="compositionally biased region" description="Low complexity" evidence="10">
    <location>
        <begin position="505"/>
        <end position="514"/>
    </location>
</feature>
<evidence type="ECO:0000256" key="9">
    <source>
        <dbReference type="RuleBase" id="RU361183"/>
    </source>
</evidence>
<feature type="binding site" evidence="8">
    <location>
        <position position="69"/>
    </location>
    <ligand>
        <name>Zn(2+)</name>
        <dbReference type="ChEBI" id="CHEBI:29105"/>
        <note>catalytic</note>
    </ligand>
</feature>
<accession>A0ABQ9FWE0</accession>
<sequence length="685" mass="79076">MREWEKYTCIMFREATSSDSNILVFQNGDGCNSQLGMVGGVQYLNLDINGCRWKGLYLHEIGHAIGLVHEHQLPNRDDFIEVMYGNVAPSMRIWFNKYNNREVNQYDVDYEYTSVMHYGITAFSIDGKQQTIKAKNASLESTIGRVFKKELSFSDVKSVNRMYECGVHCPSSVRCTDGGYVDQNCKCVCPDGTKKCQVERKNDGRPQDDDNCFNKHSSWQCYVWASQGECERNPEYMKRECKKSCLLCGNEDGEIDANHVATWAWQWFGVFANLFPKKWTIGGQCVDLYAERKCQHWQENGDCLTAEKWMTKNCKKTCKKCNVTTFDENCQNKYNSTKCDQWALKGECIINEVWMVRNCRKSCLKCTDQDDTDTSRDENDTERGTNPDRNNNDDRSRNRDDSNAECVDKYHDTEQCQRWANRNECSNNPAWMTPNCRRSCNRCGRPKCIDEYNTTKCLKWARNGECRINKGWMIPNCRKSCKACADGDSDTNTDDEEMTTKRTTKSTTTPTTTTERYHRERTREDDRETARDDGWRTDTGTGSRDGGNDDGGESVNIHSSDQECNIWARFGHCDINPWMMANCKKSCDRTNNKNTGGSRKDNDPGPCVDNSLHCPSWTERNGCNKKEILLECPFSCNNCEGRCQDRHILCKSWSTENGCEKSPGYMYRYCQKTCKYCEQIRKMQT</sequence>
<feature type="disulfide bond" evidence="7">
    <location>
        <begin position="643"/>
        <end position="677"/>
    </location>
</feature>
<feature type="disulfide bond" evidence="7">
    <location>
        <begin position="623"/>
        <end position="636"/>
    </location>
</feature>
<feature type="domain" description="ShKT" evidence="11">
    <location>
        <begin position="607"/>
        <end position="639"/>
    </location>
</feature>
<dbReference type="Proteomes" id="UP001217089">
    <property type="component" value="Unassembled WGS sequence"/>
</dbReference>
<feature type="domain" description="Peptidase M12A" evidence="12">
    <location>
        <begin position="1"/>
        <end position="166"/>
    </location>
</feature>
<dbReference type="PROSITE" id="PS51670">
    <property type="entry name" value="SHKT"/>
    <property type="match status" value="8"/>
</dbReference>
<keyword evidence="3 8" id="KW-0479">Metal-binding</keyword>
<evidence type="ECO:0000256" key="3">
    <source>
        <dbReference type="ARBA" id="ARBA00022723"/>
    </source>
</evidence>
<keyword evidence="7" id="KW-1015">Disulfide bond</keyword>
<dbReference type="EC" id="3.4.24.-" evidence="9"/>
<keyword evidence="5 8" id="KW-0862">Zinc</keyword>
<dbReference type="PANTHER" id="PTHR10127:SF780">
    <property type="entry name" value="METALLOENDOPEPTIDASE"/>
    <property type="match status" value="1"/>
</dbReference>
<evidence type="ECO:0000256" key="5">
    <source>
        <dbReference type="ARBA" id="ARBA00022833"/>
    </source>
</evidence>
<feature type="binding site" evidence="8">
    <location>
        <position position="59"/>
    </location>
    <ligand>
        <name>Zn(2+)</name>
        <dbReference type="ChEBI" id="CHEBI:29105"/>
        <note>catalytic</note>
    </ligand>
</feature>
<dbReference type="PRINTS" id="PR00480">
    <property type="entry name" value="ASTACIN"/>
</dbReference>
<feature type="compositionally biased region" description="Basic and acidic residues" evidence="10">
    <location>
        <begin position="373"/>
        <end position="402"/>
    </location>
</feature>
<dbReference type="InterPro" id="IPR034035">
    <property type="entry name" value="Astacin-like_dom"/>
</dbReference>
<feature type="domain" description="ShKT" evidence="11">
    <location>
        <begin position="330"/>
        <end position="366"/>
    </location>
</feature>
<feature type="region of interest" description="Disordered" evidence="10">
    <location>
        <begin position="486"/>
        <end position="555"/>
    </location>
</feature>
<evidence type="ECO:0000259" key="11">
    <source>
        <dbReference type="PROSITE" id="PS51670"/>
    </source>
</evidence>
<feature type="region of interest" description="Disordered" evidence="10">
    <location>
        <begin position="367"/>
        <end position="402"/>
    </location>
</feature>
<comment type="cofactor">
    <cofactor evidence="8 9">
        <name>Zn(2+)</name>
        <dbReference type="ChEBI" id="CHEBI:29105"/>
    </cofactor>
    <text evidence="8 9">Binds 1 zinc ion per subunit.</text>
</comment>